<reference evidence="27 28" key="1">
    <citation type="submission" date="2023-09" db="EMBL/GenBank/DDBJ databases">
        <authorList>
            <person name="Wang M."/>
        </authorList>
    </citation>
    <scope>NUCLEOTIDE SEQUENCE [LARGE SCALE GENOMIC DNA]</scope>
    <source>
        <strain evidence="27">GT-2023</strain>
        <tissue evidence="27">Liver</tissue>
    </source>
</reference>
<accession>A0ABR3NG22</accession>
<evidence type="ECO:0000256" key="3">
    <source>
        <dbReference type="ARBA" id="ARBA00022448"/>
    </source>
</evidence>
<sequence>MRCKHQAGMIRNGENRAGCHYFRRTFWEVFCVTQKHTFEASGVSFWCNLISRLDWDYHRRSVFRIRWTFQIQAQMRISPETVQQWAETFGKQLLALSNRYSGAQLLQKKYKDVEPIVKMQEVDGLKMVKEFAEDMENMLGRKMKSVKRMAETVEDADFYHEYNATLEFDYYNSMMINTLDEDGNFVELGGEFALEENEHFNKLSVNTQQSVIQVPTNVYNKDPNILNGVFMSEALNDIFASNFEKDPTLTWQYFGSSTGFFRLYPGIKWTPDENGVVTFDGRNRNWYIQAATSPKDIIIAVDISGSMKGLRLTIAKHTINTILDTLGENDFVNVIAYSDYVRYVEPCFKGTLVQADLDNREHFKLLVEGLQVKGEGKVKKAIKESFKILNEAAAEGRGSLCNQAIMLITDGAMEDFQQVFEEFNWPERKVRVFTYLIGRELTFADNVKWIACNNKGYYTHISTLADVQENVMEYLHVLSRPMVIDHDHDIIWTEAYMDSVLPNTAELFNTQAQSLLLMTSVAMPVFSKKEETLSHGILLGVVGTDVPLKELMRLAPRYKLGVHGYAFLNTNNGYILSHPDLRPLYKDGKKLRPKPNYNSVDLSEVEWEDTEDALRTAMVKGESGTLSLDVRATVEKGKRVVFLKNEYFYTTINETPFSLGIVLTKGHGKNVFIGNVSVEEGLHDLTASDVTIANEWTYCETDIDPHHRKLTQFQAVVQYLTGKEPDLECDERLLQQTLFDAVVTAPMEAYWTALLLNASGIDGGVETAFLGTRSGLMRMIRYVGVEKRVAKKFLSPSDKENIFTLDHFPVWYRRAAENPAGRFLYYVPVEDSTQVDGRFVIAVTSVTVSVNKKTAVAGAIGVQMSLEMLEKRFWSIATQANDTDCSGIEGLCPLSCSGNADVNCYIIDSNGFIIISKDRTDVGKFLGEIDGSVMSQLLKMGMFKRVLLYDYQAMCKVNPHSASGARPLLSPFSNLLAALRWFLSNFLLFLLDFNIYNLWHSDPFVEAKTLFHASSKKSKGGILQPCDTEYPSFVYEPSIKETNSMIKCGRCQKVFVINQIPDSNLLLVVIQADCDCSRQYGPITMEPKEVKYILKTPAKSAHNASVKCDRMRSQKIRRRPESCHAYHPQENAKDCENKHERSLSYSDLPAQLTAIHLASFHPYFDPRLSGKLSNLEEDGETSMAMTGGMAAPLPMSNHTRERVTVAKLTLEHFYSTLLTQHEEREMRQKKLEKVMDEEGLPDEEKSMRRSLHARKETEFLRLKRTRLGLDDFESLKVIGRGAFGEVRLVQKKDTGHIYAMKILRKADMLEKEQVAHIRAERDILVEADGAWVVKMFYSFQDKRNLYLIMEFLPGGDMMTLLMKKDTLSEEATQFYIAETVLAIDSIHQLGFIHRDIKPDNLLLDSRGHVKLSDFGLCTGLKKAHRTEFYRNLTHNPPSDFSFQNMNSKRKAETWKKNRRQLAYSTVGTPDYIAPEVFMQTGYNKLCDWWSLGVIMYEMLIGYPPFCSETPQETYRKVMNWRETLIFPPEVPISERAKDLILRYCTDAENRIGSGSVDEIKSHPFFESVDWEHIRERPAAISIDIKSIDDTSNFDDFPESDILQPGTVK</sequence>
<keyword evidence="9" id="KW-0479">Metal-binding</keyword>
<keyword evidence="17" id="KW-0406">Ion transport</keyword>
<keyword evidence="10" id="KW-0732">Signal</keyword>
<dbReference type="PANTHER" id="PTHR10166:SF59">
    <property type="entry name" value="VOLTAGE-DEPENDENT CALCIUM CHANNEL SUBUNIT ALPHA-2_DELTA-4"/>
    <property type="match status" value="1"/>
</dbReference>
<feature type="binding site" evidence="22">
    <location>
        <position position="1301"/>
    </location>
    <ligand>
        <name>ATP</name>
        <dbReference type="ChEBI" id="CHEBI:30616"/>
    </ligand>
</feature>
<comment type="similarity">
    <text evidence="2">Belongs to the calcium channel subunit alpha-2/delta family.</text>
</comment>
<evidence type="ECO:0000256" key="16">
    <source>
        <dbReference type="ARBA" id="ARBA00022989"/>
    </source>
</evidence>
<dbReference type="Pfam" id="PF00069">
    <property type="entry name" value="Pkinase"/>
    <property type="match status" value="1"/>
</dbReference>
<evidence type="ECO:0000313" key="27">
    <source>
        <dbReference type="EMBL" id="KAL1275900.1"/>
    </source>
</evidence>
<keyword evidence="5" id="KW-0109">Calcium transport</keyword>
<dbReference type="InterPro" id="IPR002035">
    <property type="entry name" value="VWF_A"/>
</dbReference>
<evidence type="ECO:0000256" key="11">
    <source>
        <dbReference type="ARBA" id="ARBA00022741"/>
    </source>
</evidence>
<dbReference type="InterPro" id="IPR017441">
    <property type="entry name" value="Protein_kinase_ATP_BS"/>
</dbReference>
<evidence type="ECO:0000256" key="17">
    <source>
        <dbReference type="ARBA" id="ARBA00023065"/>
    </source>
</evidence>
<evidence type="ECO:0000256" key="20">
    <source>
        <dbReference type="ARBA" id="ARBA00023180"/>
    </source>
</evidence>
<dbReference type="Gene3D" id="3.30.200.20">
    <property type="entry name" value="Phosphorylase Kinase, domain 1"/>
    <property type="match status" value="1"/>
</dbReference>
<protein>
    <recommendedName>
        <fullName evidence="29">Voltage-dependent calcium channel subunit alpha-2/delta-4</fullName>
    </recommendedName>
</protein>
<keyword evidence="14 22" id="KW-0067">ATP-binding</keyword>
<evidence type="ECO:0000313" key="28">
    <source>
        <dbReference type="Proteomes" id="UP001558613"/>
    </source>
</evidence>
<evidence type="ECO:0000256" key="9">
    <source>
        <dbReference type="ARBA" id="ARBA00022723"/>
    </source>
</evidence>
<dbReference type="Gene3D" id="3.30.450.20">
    <property type="entry name" value="PAS domain"/>
    <property type="match status" value="1"/>
</dbReference>
<keyword evidence="7" id="KW-0808">Transferase</keyword>
<evidence type="ECO:0000256" key="14">
    <source>
        <dbReference type="ARBA" id="ARBA00022840"/>
    </source>
</evidence>
<keyword evidence="12" id="KW-0418">Kinase</keyword>
<dbReference type="Pfam" id="PF08399">
    <property type="entry name" value="VWA_N"/>
    <property type="match status" value="1"/>
</dbReference>
<dbReference type="InterPro" id="IPR013680">
    <property type="entry name" value="VDCC_a2/dsu"/>
</dbReference>
<dbReference type="InterPro" id="IPR000719">
    <property type="entry name" value="Prot_kinase_dom"/>
</dbReference>
<evidence type="ECO:0000256" key="7">
    <source>
        <dbReference type="ARBA" id="ARBA00022679"/>
    </source>
</evidence>
<feature type="domain" description="Protein kinase" evidence="24">
    <location>
        <begin position="1272"/>
        <end position="1565"/>
    </location>
</feature>
<dbReference type="PANTHER" id="PTHR10166">
    <property type="entry name" value="VOLTAGE-DEPENDENT CALCIUM CHANNEL SUBUNIT ALPHA-2/DELTA-RELATED"/>
    <property type="match status" value="1"/>
</dbReference>
<dbReference type="InterPro" id="IPR013608">
    <property type="entry name" value="VWA_N"/>
</dbReference>
<evidence type="ECO:0000256" key="10">
    <source>
        <dbReference type="ARBA" id="ARBA00022729"/>
    </source>
</evidence>
<evidence type="ECO:0000256" key="18">
    <source>
        <dbReference type="ARBA" id="ARBA00023136"/>
    </source>
</evidence>
<dbReference type="SMART" id="SM00220">
    <property type="entry name" value="S_TKc"/>
    <property type="match status" value="1"/>
</dbReference>
<evidence type="ECO:0008006" key="29">
    <source>
        <dbReference type="Google" id="ProtNLM"/>
    </source>
</evidence>
<dbReference type="PROSITE" id="PS50011">
    <property type="entry name" value="PROTEIN_KINASE_DOM"/>
    <property type="match status" value="1"/>
</dbReference>
<keyword evidence="18" id="KW-0472">Membrane</keyword>
<keyword evidence="19" id="KW-1015">Disulfide bond</keyword>
<dbReference type="EMBL" id="JAYMGO010000004">
    <property type="protein sequence ID" value="KAL1275900.1"/>
    <property type="molecule type" value="Genomic_DNA"/>
</dbReference>
<keyword evidence="4" id="KW-0723">Serine/threonine-protein kinase</keyword>
<feature type="non-terminal residue" evidence="27">
    <location>
        <position position="1608"/>
    </location>
</feature>
<organism evidence="27 28">
    <name type="scientific">Cirrhinus molitorella</name>
    <name type="common">mud carp</name>
    <dbReference type="NCBI Taxonomy" id="172907"/>
    <lineage>
        <taxon>Eukaryota</taxon>
        <taxon>Metazoa</taxon>
        <taxon>Chordata</taxon>
        <taxon>Craniata</taxon>
        <taxon>Vertebrata</taxon>
        <taxon>Euteleostomi</taxon>
        <taxon>Actinopterygii</taxon>
        <taxon>Neopterygii</taxon>
        <taxon>Teleostei</taxon>
        <taxon>Ostariophysi</taxon>
        <taxon>Cypriniformes</taxon>
        <taxon>Cyprinidae</taxon>
        <taxon>Labeoninae</taxon>
        <taxon>Labeonini</taxon>
        <taxon>Cirrhinus</taxon>
    </lineage>
</organism>
<gene>
    <name evidence="27" type="ORF">QQF64_035523</name>
</gene>
<dbReference type="SMART" id="SM00327">
    <property type="entry name" value="VWA"/>
    <property type="match status" value="1"/>
</dbReference>
<evidence type="ECO:0000256" key="6">
    <source>
        <dbReference type="ARBA" id="ARBA00022673"/>
    </source>
</evidence>
<keyword evidence="3" id="KW-0813">Transport</keyword>
<dbReference type="InterPro" id="IPR011009">
    <property type="entry name" value="Kinase-like_dom_sf"/>
</dbReference>
<evidence type="ECO:0000256" key="13">
    <source>
        <dbReference type="ARBA" id="ARBA00022837"/>
    </source>
</evidence>
<comment type="caution">
    <text evidence="27">The sequence shown here is derived from an EMBL/GenBank/DDBJ whole genome shotgun (WGS) entry which is preliminary data.</text>
</comment>
<keyword evidence="21" id="KW-0407">Ion channel</keyword>
<dbReference type="PROSITE" id="PS00108">
    <property type="entry name" value="PROTEIN_KINASE_ST"/>
    <property type="match status" value="1"/>
</dbReference>
<evidence type="ECO:0000256" key="21">
    <source>
        <dbReference type="ARBA" id="ARBA00023303"/>
    </source>
</evidence>
<keyword evidence="8" id="KW-0812">Transmembrane</keyword>
<keyword evidence="20" id="KW-0325">Glycoprotein</keyword>
<keyword evidence="6" id="KW-0107">Calcium channel</keyword>
<evidence type="ECO:0000256" key="1">
    <source>
        <dbReference type="ARBA" id="ARBA00004479"/>
    </source>
</evidence>
<evidence type="ECO:0000256" key="23">
    <source>
        <dbReference type="SAM" id="MobiDB-lite"/>
    </source>
</evidence>
<evidence type="ECO:0000256" key="5">
    <source>
        <dbReference type="ARBA" id="ARBA00022568"/>
    </source>
</evidence>
<dbReference type="InterPro" id="IPR051173">
    <property type="entry name" value="Ca_channel_alpha-2/delta"/>
</dbReference>
<dbReference type="SUPFAM" id="SSF53300">
    <property type="entry name" value="vWA-like"/>
    <property type="match status" value="1"/>
</dbReference>
<keyword evidence="28" id="KW-1185">Reference proteome</keyword>
<dbReference type="InterPro" id="IPR036465">
    <property type="entry name" value="vWFA_dom_sf"/>
</dbReference>
<feature type="domain" description="VWFA" evidence="25">
    <location>
        <begin position="296"/>
        <end position="478"/>
    </location>
</feature>
<keyword evidence="11 22" id="KW-0547">Nucleotide-binding</keyword>
<dbReference type="PROSITE" id="PS51285">
    <property type="entry name" value="AGC_KINASE_CTER"/>
    <property type="match status" value="1"/>
</dbReference>
<evidence type="ECO:0000256" key="22">
    <source>
        <dbReference type="PROSITE-ProRule" id="PRU10141"/>
    </source>
</evidence>
<evidence type="ECO:0000256" key="15">
    <source>
        <dbReference type="ARBA" id="ARBA00022882"/>
    </source>
</evidence>
<keyword evidence="13" id="KW-0106">Calcium</keyword>
<dbReference type="Gene3D" id="3.40.50.410">
    <property type="entry name" value="von Willebrand factor, type A domain"/>
    <property type="match status" value="1"/>
</dbReference>
<dbReference type="CDD" id="cd01463">
    <property type="entry name" value="vWA_VGCC_like"/>
    <property type="match status" value="1"/>
</dbReference>
<feature type="domain" description="AGC-kinase C-terminal" evidence="26">
    <location>
        <begin position="1566"/>
        <end position="1608"/>
    </location>
</feature>
<name>A0ABR3NG22_9TELE</name>
<dbReference type="Gene3D" id="1.10.510.10">
    <property type="entry name" value="Transferase(Phosphotransferase) domain 1"/>
    <property type="match status" value="2"/>
</dbReference>
<dbReference type="PROSITE" id="PS00107">
    <property type="entry name" value="PROTEIN_KINASE_ATP"/>
    <property type="match status" value="1"/>
</dbReference>
<evidence type="ECO:0000256" key="8">
    <source>
        <dbReference type="ARBA" id="ARBA00022692"/>
    </source>
</evidence>
<evidence type="ECO:0000259" key="24">
    <source>
        <dbReference type="PROSITE" id="PS50011"/>
    </source>
</evidence>
<keyword evidence="15" id="KW-0851">Voltage-gated channel</keyword>
<evidence type="ECO:0000256" key="12">
    <source>
        <dbReference type="ARBA" id="ARBA00022777"/>
    </source>
</evidence>
<dbReference type="Proteomes" id="UP001558613">
    <property type="component" value="Unassembled WGS sequence"/>
</dbReference>
<evidence type="ECO:0000256" key="4">
    <source>
        <dbReference type="ARBA" id="ARBA00022527"/>
    </source>
</evidence>
<evidence type="ECO:0000256" key="19">
    <source>
        <dbReference type="ARBA" id="ARBA00023157"/>
    </source>
</evidence>
<dbReference type="CDD" id="cd12912">
    <property type="entry name" value="PDC2_MCP_like"/>
    <property type="match status" value="1"/>
</dbReference>
<feature type="region of interest" description="Disordered" evidence="23">
    <location>
        <begin position="1119"/>
        <end position="1138"/>
    </location>
</feature>
<dbReference type="SUPFAM" id="SSF56112">
    <property type="entry name" value="Protein kinase-like (PK-like)"/>
    <property type="match status" value="1"/>
</dbReference>
<dbReference type="Pfam" id="PF08473">
    <property type="entry name" value="VGCC_alpha2"/>
    <property type="match status" value="1"/>
</dbReference>
<keyword evidence="16" id="KW-1133">Transmembrane helix</keyword>
<comment type="subcellular location">
    <subcellularLocation>
        <location evidence="1">Membrane</location>
        <topology evidence="1">Single-pass type I membrane protein</topology>
    </subcellularLocation>
</comment>
<dbReference type="PROSITE" id="PS50234">
    <property type="entry name" value="VWFA"/>
    <property type="match status" value="1"/>
</dbReference>
<dbReference type="Pfam" id="PF13768">
    <property type="entry name" value="VWA_3"/>
    <property type="match status" value="1"/>
</dbReference>
<evidence type="ECO:0000256" key="2">
    <source>
        <dbReference type="ARBA" id="ARBA00007060"/>
    </source>
</evidence>
<dbReference type="InterPro" id="IPR008271">
    <property type="entry name" value="Ser/Thr_kinase_AS"/>
</dbReference>
<evidence type="ECO:0000259" key="26">
    <source>
        <dbReference type="PROSITE" id="PS51285"/>
    </source>
</evidence>
<evidence type="ECO:0000259" key="25">
    <source>
        <dbReference type="PROSITE" id="PS50234"/>
    </source>
</evidence>
<dbReference type="InterPro" id="IPR000961">
    <property type="entry name" value="AGC-kinase_C"/>
</dbReference>
<proteinExistence type="inferred from homology"/>